<dbReference type="Pfam" id="PF25607">
    <property type="entry name" value="DUF7939"/>
    <property type="match status" value="1"/>
</dbReference>
<keyword evidence="1" id="KW-1133">Transmembrane helix</keyword>
<dbReference type="InterPro" id="IPR025738">
    <property type="entry name" value="BatD"/>
</dbReference>
<keyword evidence="1" id="KW-0472">Membrane</keyword>
<feature type="transmembrane region" description="Helical" evidence="1">
    <location>
        <begin position="428"/>
        <end position="448"/>
    </location>
</feature>
<comment type="caution">
    <text evidence="3">The sequence shown here is derived from an EMBL/GenBank/DDBJ whole genome shotgun (WGS) entry which is preliminary data.</text>
</comment>
<gene>
    <name evidence="3" type="ORF">LCGC14_0012530</name>
</gene>
<accession>A0A0F9YHH1</accession>
<dbReference type="EMBL" id="LAZR01000002">
    <property type="protein sequence ID" value="KKO11752.1"/>
    <property type="molecule type" value="Genomic_DNA"/>
</dbReference>
<dbReference type="PANTHER" id="PTHR40940:SF1">
    <property type="entry name" value="PROTEIN BATD"/>
    <property type="match status" value="1"/>
</dbReference>
<evidence type="ECO:0000313" key="3">
    <source>
        <dbReference type="EMBL" id="KKO11752.1"/>
    </source>
</evidence>
<dbReference type="InterPro" id="IPR057699">
    <property type="entry name" value="DUF7939"/>
</dbReference>
<reference evidence="3" key="1">
    <citation type="journal article" date="2015" name="Nature">
        <title>Complex archaea that bridge the gap between prokaryotes and eukaryotes.</title>
        <authorList>
            <person name="Spang A."/>
            <person name="Saw J.H."/>
            <person name="Jorgensen S.L."/>
            <person name="Zaremba-Niedzwiedzka K."/>
            <person name="Martijn J."/>
            <person name="Lind A.E."/>
            <person name="van Eijk R."/>
            <person name="Schleper C."/>
            <person name="Guy L."/>
            <person name="Ettema T.J."/>
        </authorList>
    </citation>
    <scope>NUCLEOTIDE SEQUENCE</scope>
</reference>
<dbReference type="Pfam" id="PF13584">
    <property type="entry name" value="BatD"/>
    <property type="match status" value="1"/>
</dbReference>
<dbReference type="PANTHER" id="PTHR40940">
    <property type="entry name" value="PROTEIN BATD-RELATED"/>
    <property type="match status" value="1"/>
</dbReference>
<protein>
    <recommendedName>
        <fullName evidence="2">DUF7939 domain-containing protein</fullName>
    </recommendedName>
</protein>
<sequence>MSLTLLAVLTLALLTVTDSALAQQQTRVETELDRTELARGETVTLRVRVYGQQGGVAIELDPLREQFEIVSTRSASHLRSVNNRIESWTDYMLVLFPRELGEQQIPAISVAGEFTEPYTITVTEPSVTGLASGQDVHMETIISKDSVYVQEQLLFTIRLYYTIAGIRNPNFTEVAPENTVVQLLGQPHQYEQLIDGQRYGVYEMNYVIFPQRSGNLEIPDIVFRGELTDGSSNFVFRNPNMRPVTAFAPGYDIDVKGRPDAFPADNTWLPASDIRVEERWSDDITRLQPGQSVTRTLTITANGLDGAALPPLGRPEIDKMNVYPESPVIERTIIDGNVVGSRTETYELVATDNGSVVIPEINLPWWDVNSDSLRRAVVPASFIVVEAPGGAGAGSDSETDIAGDATPGNLLQPDIADELLSGRQTPAWILYGLIAVLGLLLIAMWWYWQRRQRPATDKPAIVRTPVYERDIADGQEKQAFRQLESSLATAEPLQIRQHLIAWGRQYHRDAGLHNLDDLAARFNNAALTDLCQALQAVLYSSDSQQTFSSGEREQLTSLLKAERSAHLKDDQRLQQAQQFDLPPLYRQ</sequence>
<evidence type="ECO:0000259" key="2">
    <source>
        <dbReference type="Pfam" id="PF25607"/>
    </source>
</evidence>
<feature type="domain" description="DUF7939" evidence="2">
    <location>
        <begin position="476"/>
        <end position="548"/>
    </location>
</feature>
<name>A0A0F9YHH1_9ZZZZ</name>
<dbReference type="AlphaFoldDB" id="A0A0F9YHH1"/>
<keyword evidence="1" id="KW-0812">Transmembrane</keyword>
<proteinExistence type="predicted"/>
<evidence type="ECO:0000256" key="1">
    <source>
        <dbReference type="SAM" id="Phobius"/>
    </source>
</evidence>
<organism evidence="3">
    <name type="scientific">marine sediment metagenome</name>
    <dbReference type="NCBI Taxonomy" id="412755"/>
    <lineage>
        <taxon>unclassified sequences</taxon>
        <taxon>metagenomes</taxon>
        <taxon>ecological metagenomes</taxon>
    </lineage>
</organism>